<dbReference type="Pfam" id="PF13561">
    <property type="entry name" value="adh_short_C2"/>
    <property type="match status" value="1"/>
</dbReference>
<protein>
    <submittedName>
        <fullName evidence="4">Uncharacterized oxidoreductase YkvO</fullName>
        <ecNumber evidence="4">1.-.-.-</ecNumber>
    </submittedName>
</protein>
<name>A0A1N7SFC9_9BURK</name>
<dbReference type="Gene3D" id="3.40.50.720">
    <property type="entry name" value="NAD(P)-binding Rossmann-like Domain"/>
    <property type="match status" value="1"/>
</dbReference>
<dbReference type="GO" id="GO:0050664">
    <property type="term" value="F:oxidoreductase activity, acting on NAD(P)H, oxygen as acceptor"/>
    <property type="evidence" value="ECO:0007669"/>
    <property type="project" value="TreeGrafter"/>
</dbReference>
<gene>
    <name evidence="4" type="primary">ykvO</name>
    <name evidence="4" type="ORF">BN2476_500025</name>
</gene>
<dbReference type="EMBL" id="CYGY02000050">
    <property type="protein sequence ID" value="SIT46071.1"/>
    <property type="molecule type" value="Genomic_DNA"/>
</dbReference>
<dbReference type="InterPro" id="IPR057326">
    <property type="entry name" value="KR_dom"/>
</dbReference>
<dbReference type="FunFam" id="3.40.50.720:FF:000084">
    <property type="entry name" value="Short-chain dehydrogenase reductase"/>
    <property type="match status" value="1"/>
</dbReference>
<comment type="caution">
    <text evidence="4">The sequence shown here is derived from an EMBL/GenBank/DDBJ whole genome shotgun (WGS) entry which is preliminary data.</text>
</comment>
<dbReference type="EC" id="1.-.-.-" evidence="4"/>
<dbReference type="CDD" id="cd05233">
    <property type="entry name" value="SDR_c"/>
    <property type="match status" value="1"/>
</dbReference>
<evidence type="ECO:0000313" key="5">
    <source>
        <dbReference type="Proteomes" id="UP000195569"/>
    </source>
</evidence>
<evidence type="ECO:0000259" key="3">
    <source>
        <dbReference type="SMART" id="SM00822"/>
    </source>
</evidence>
<keyword evidence="5" id="KW-1185">Reference proteome</keyword>
<evidence type="ECO:0000256" key="2">
    <source>
        <dbReference type="ARBA" id="ARBA00023002"/>
    </source>
</evidence>
<dbReference type="SMART" id="SM00822">
    <property type="entry name" value="PKS_KR"/>
    <property type="match status" value="1"/>
</dbReference>
<dbReference type="RefSeq" id="WP_087736917.1">
    <property type="nucleotide sequence ID" value="NZ_CYGY02000050.1"/>
</dbReference>
<sequence length="254" mass="26416">MARKLDNKIALVTGATSGIGLATAQRFAAEAAHVFLTGRRQAELDAAVKSIREAGGNATGVRVDSTKLGELDALYAQIKEEQGHLDVLFANAGGGSMLPLGSITEEHYDDTFDRNVKGVLFTVQKALPLLAEGASVILTGSTAGSAGTAAFSVYSASKAAVRAFVRSWILDLKDRRVRVNTISPGATRTPGLLDLAGADAAQRQGLADYLAAQIPMARLGEPGEIASAALFLASDDASFVNGIELFVDGGQQQI</sequence>
<evidence type="ECO:0000313" key="4">
    <source>
        <dbReference type="EMBL" id="SIT46071.1"/>
    </source>
</evidence>
<dbReference type="SUPFAM" id="SSF51735">
    <property type="entry name" value="NAD(P)-binding Rossmann-fold domains"/>
    <property type="match status" value="1"/>
</dbReference>
<proteinExistence type="inferred from homology"/>
<dbReference type="InterPro" id="IPR002347">
    <property type="entry name" value="SDR_fam"/>
</dbReference>
<comment type="similarity">
    <text evidence="1">Belongs to the short-chain dehydrogenases/reductases (SDR) family.</text>
</comment>
<dbReference type="AlphaFoldDB" id="A0A1N7SFC9"/>
<keyword evidence="2 4" id="KW-0560">Oxidoreductase</keyword>
<accession>A0A1N7SFC9</accession>
<dbReference type="PANTHER" id="PTHR43008:SF4">
    <property type="entry name" value="CHAIN DEHYDROGENASE, PUTATIVE (AFU_ORTHOLOGUE AFUA_4G08710)-RELATED"/>
    <property type="match status" value="1"/>
</dbReference>
<organism evidence="4 5">
    <name type="scientific">Paraburkholderia piptadeniae</name>
    <dbReference type="NCBI Taxonomy" id="1701573"/>
    <lineage>
        <taxon>Bacteria</taxon>
        <taxon>Pseudomonadati</taxon>
        <taxon>Pseudomonadota</taxon>
        <taxon>Betaproteobacteria</taxon>
        <taxon>Burkholderiales</taxon>
        <taxon>Burkholderiaceae</taxon>
        <taxon>Paraburkholderia</taxon>
    </lineage>
</organism>
<dbReference type="PRINTS" id="PR00081">
    <property type="entry name" value="GDHRDH"/>
</dbReference>
<feature type="domain" description="Ketoreductase" evidence="3">
    <location>
        <begin position="8"/>
        <end position="189"/>
    </location>
</feature>
<dbReference type="InterPro" id="IPR036291">
    <property type="entry name" value="NAD(P)-bd_dom_sf"/>
</dbReference>
<evidence type="ECO:0000256" key="1">
    <source>
        <dbReference type="ARBA" id="ARBA00006484"/>
    </source>
</evidence>
<dbReference type="Proteomes" id="UP000195569">
    <property type="component" value="Unassembled WGS sequence"/>
</dbReference>
<dbReference type="OrthoDB" id="9803333at2"/>
<dbReference type="PANTHER" id="PTHR43008">
    <property type="entry name" value="BENZIL REDUCTASE"/>
    <property type="match status" value="1"/>
</dbReference>
<reference evidence="4" key="1">
    <citation type="submission" date="2016-12" db="EMBL/GenBank/DDBJ databases">
        <authorList>
            <person name="Moulin L."/>
        </authorList>
    </citation>
    <scope>NUCLEOTIDE SEQUENCE [LARGE SCALE GENOMIC DNA]</scope>
    <source>
        <strain evidence="4">STM 7183</strain>
    </source>
</reference>